<sequence length="57" mass="6476">LHCNMSGDGWEYHWYKNSELQIINPELTINSASLTDAGDYHCKAKRGDFSVDSETVQ</sequence>
<dbReference type="InterPro" id="IPR007110">
    <property type="entry name" value="Ig-like_dom"/>
</dbReference>
<dbReference type="Pfam" id="PF13895">
    <property type="entry name" value="Ig_2"/>
    <property type="match status" value="1"/>
</dbReference>
<dbReference type="InterPro" id="IPR013783">
    <property type="entry name" value="Ig-like_fold"/>
</dbReference>
<dbReference type="AlphaFoldDB" id="A0ABD0N9M0"/>
<evidence type="ECO:0000259" key="1">
    <source>
        <dbReference type="PROSITE" id="PS50835"/>
    </source>
</evidence>
<gene>
    <name evidence="2" type="ORF">M9458_046853</name>
</gene>
<organism evidence="2 3">
    <name type="scientific">Cirrhinus mrigala</name>
    <name type="common">Mrigala</name>
    <dbReference type="NCBI Taxonomy" id="683832"/>
    <lineage>
        <taxon>Eukaryota</taxon>
        <taxon>Metazoa</taxon>
        <taxon>Chordata</taxon>
        <taxon>Craniata</taxon>
        <taxon>Vertebrata</taxon>
        <taxon>Euteleostomi</taxon>
        <taxon>Actinopterygii</taxon>
        <taxon>Neopterygii</taxon>
        <taxon>Teleostei</taxon>
        <taxon>Ostariophysi</taxon>
        <taxon>Cypriniformes</taxon>
        <taxon>Cyprinidae</taxon>
        <taxon>Labeoninae</taxon>
        <taxon>Labeonini</taxon>
        <taxon>Cirrhinus</taxon>
    </lineage>
</organism>
<dbReference type="PROSITE" id="PS50835">
    <property type="entry name" value="IG_LIKE"/>
    <property type="match status" value="1"/>
</dbReference>
<protein>
    <recommendedName>
        <fullName evidence="1">Ig-like domain-containing protein</fullName>
    </recommendedName>
</protein>
<dbReference type="Gene3D" id="2.60.40.10">
    <property type="entry name" value="Immunoglobulins"/>
    <property type="match status" value="1"/>
</dbReference>
<keyword evidence="3" id="KW-1185">Reference proteome</keyword>
<evidence type="ECO:0000313" key="3">
    <source>
        <dbReference type="Proteomes" id="UP001529510"/>
    </source>
</evidence>
<feature type="domain" description="Ig-like" evidence="1">
    <location>
        <begin position="1"/>
        <end position="57"/>
    </location>
</feature>
<proteinExistence type="predicted"/>
<dbReference type="CDD" id="cd00096">
    <property type="entry name" value="Ig"/>
    <property type="match status" value="1"/>
</dbReference>
<comment type="caution">
    <text evidence="2">The sequence shown here is derived from an EMBL/GenBank/DDBJ whole genome shotgun (WGS) entry which is preliminary data.</text>
</comment>
<feature type="non-terminal residue" evidence="2">
    <location>
        <position position="57"/>
    </location>
</feature>
<dbReference type="Proteomes" id="UP001529510">
    <property type="component" value="Unassembled WGS sequence"/>
</dbReference>
<evidence type="ECO:0000313" key="2">
    <source>
        <dbReference type="EMBL" id="KAL0158777.1"/>
    </source>
</evidence>
<reference evidence="2 3" key="1">
    <citation type="submission" date="2024-05" db="EMBL/GenBank/DDBJ databases">
        <title>Genome sequencing and assembly of Indian major carp, Cirrhinus mrigala (Hamilton, 1822).</title>
        <authorList>
            <person name="Mohindra V."/>
            <person name="Chowdhury L.M."/>
            <person name="Lal K."/>
            <person name="Jena J.K."/>
        </authorList>
    </citation>
    <scope>NUCLEOTIDE SEQUENCE [LARGE SCALE GENOMIC DNA]</scope>
    <source>
        <strain evidence="2">CM1030</strain>
        <tissue evidence="2">Blood</tissue>
    </source>
</reference>
<name>A0ABD0N9M0_CIRMR</name>
<dbReference type="SUPFAM" id="SSF48726">
    <property type="entry name" value="Immunoglobulin"/>
    <property type="match status" value="1"/>
</dbReference>
<accession>A0ABD0N9M0</accession>
<feature type="non-terminal residue" evidence="2">
    <location>
        <position position="1"/>
    </location>
</feature>
<dbReference type="InterPro" id="IPR036179">
    <property type="entry name" value="Ig-like_dom_sf"/>
</dbReference>
<dbReference type="EMBL" id="JAMKFB020000023">
    <property type="protein sequence ID" value="KAL0158777.1"/>
    <property type="molecule type" value="Genomic_DNA"/>
</dbReference>